<dbReference type="Gene3D" id="3.60.21.10">
    <property type="match status" value="1"/>
</dbReference>
<dbReference type="SUPFAM" id="SSF49363">
    <property type="entry name" value="Purple acid phosphatase, N-terminal domain"/>
    <property type="match status" value="1"/>
</dbReference>
<dbReference type="InterPro" id="IPR008963">
    <property type="entry name" value="Purple_acid_Pase-like_N"/>
</dbReference>
<evidence type="ECO:0000259" key="3">
    <source>
        <dbReference type="Pfam" id="PF00149"/>
    </source>
</evidence>
<dbReference type="Gene3D" id="2.60.40.380">
    <property type="entry name" value="Purple acid phosphatase-like, N-terminal"/>
    <property type="match status" value="1"/>
</dbReference>
<dbReference type="InterPro" id="IPR004843">
    <property type="entry name" value="Calcineurin-like_PHP"/>
</dbReference>
<protein>
    <submittedName>
        <fullName evidence="5">Metallophosphoesterase family protein</fullName>
    </submittedName>
</protein>
<dbReference type="InterPro" id="IPR015914">
    <property type="entry name" value="PAPs_N"/>
</dbReference>
<evidence type="ECO:0000313" key="5">
    <source>
        <dbReference type="EMBL" id="HIU61014.1"/>
    </source>
</evidence>
<sequence length="776" mass="84617">SYVNVDFIGGLGGMVSDLLSGIDLSGLPINLSGIIGDVEPIVNNLIDHLEDNVLADYEYHGTRFAADIAADKRGAKLCGYVDELLQKAVNLPMNSANDTLFDFVMGAYLDHVGGTDRALADATASEIEAFEGLKNGTTIKALLDILLDKNTGLYPIVMGLFDTMDLSAGVSDSGLQSLNYILDMFLGLTVDNLNLNDAKVLEKLFAMLKLFGVDPGFDLKGMSGKAFLDDILASYVTDSLYTSLGEIAYGIVYAFMIDEDAAVENSVGEYALYRADKQLSASYVQGRIDNTPTVERGMLPTQLTVAFGEDPATSKNFVWFTDEDISGTQIQYMKGEFDAGKAIKVDGEFAKYATTTANIDLGIFATLMQKEVGRHSVSLTGLEPGTTYSYRVGDPDLGYWSDVYTFTTAPVEGTPFEALLITDIQGSAMKPYETAADIFDAIAASAIFSDGYDFVINAGDVVDNSRNWVQWEYFLGSLQNYWANTTQVVANGNHDSYSYEGYDKDDLAEAAENMWMDADAVTDAYNYLQLHYGFALPEQDASTGAYYSFDYSSVHFTVLNTNNLNADGDELSEKQTEWLLNDLAATDAAFKVVIMHKSIYSAGSHIDDSDVIGLRKQLTGIFADNGVALVLSGHDHTYSESYYVDKDGNAMAVDASAKTELGTVPGGVLYVSLGTFGDKYYNYRTDEDIPLEFGADLHVPTLINPTFGKLTFDGEKLWYAGYQYDTETGEITDVYTAVDNMNRPAWEEYLPIAVVSVGAALTLMAVLIAIVRARKK</sequence>
<comment type="caution">
    <text evidence="5">The sequence shown here is derived from an EMBL/GenBank/DDBJ whole genome shotgun (WGS) entry which is preliminary data.</text>
</comment>
<reference evidence="5" key="1">
    <citation type="submission" date="2020-10" db="EMBL/GenBank/DDBJ databases">
        <authorList>
            <person name="Gilroy R."/>
        </authorList>
    </citation>
    <scope>NUCLEOTIDE SEQUENCE</scope>
    <source>
        <strain evidence="5">18911</strain>
    </source>
</reference>
<keyword evidence="2" id="KW-1133">Transmembrane helix</keyword>
<dbReference type="SUPFAM" id="SSF56300">
    <property type="entry name" value="Metallo-dependent phosphatases"/>
    <property type="match status" value="1"/>
</dbReference>
<dbReference type="Pfam" id="PF00149">
    <property type="entry name" value="Metallophos"/>
    <property type="match status" value="1"/>
</dbReference>
<keyword evidence="1" id="KW-0732">Signal</keyword>
<dbReference type="CDD" id="cd00063">
    <property type="entry name" value="FN3"/>
    <property type="match status" value="1"/>
</dbReference>
<dbReference type="GO" id="GO:0003993">
    <property type="term" value="F:acid phosphatase activity"/>
    <property type="evidence" value="ECO:0007669"/>
    <property type="project" value="InterPro"/>
</dbReference>
<organism evidence="5 6">
    <name type="scientific">Candidatus Stercoripulliclostridium merdigallinarum</name>
    <dbReference type="NCBI Taxonomy" id="2840951"/>
    <lineage>
        <taxon>Bacteria</taxon>
        <taxon>Bacillati</taxon>
        <taxon>Bacillota</taxon>
        <taxon>Clostridia</taxon>
        <taxon>Eubacteriales</taxon>
        <taxon>Candidatus Stercoripulliclostridium</taxon>
    </lineage>
</organism>
<feature type="transmembrane region" description="Helical" evidence="2">
    <location>
        <begin position="749"/>
        <end position="771"/>
    </location>
</feature>
<evidence type="ECO:0000313" key="6">
    <source>
        <dbReference type="Proteomes" id="UP000824094"/>
    </source>
</evidence>
<feature type="non-terminal residue" evidence="5">
    <location>
        <position position="1"/>
    </location>
</feature>
<feature type="domain" description="Purple acid phosphatase N-terminal" evidence="4">
    <location>
        <begin position="300"/>
        <end position="408"/>
    </location>
</feature>
<gene>
    <name evidence="5" type="ORF">IAB05_06450</name>
</gene>
<feature type="domain" description="Calcineurin-like phosphoesterase" evidence="3">
    <location>
        <begin position="419"/>
        <end position="638"/>
    </location>
</feature>
<accession>A0A9D1MIP5</accession>
<dbReference type="EMBL" id="DVNF01000188">
    <property type="protein sequence ID" value="HIU61014.1"/>
    <property type="molecule type" value="Genomic_DNA"/>
</dbReference>
<dbReference type="PANTHER" id="PTHR45867:SF3">
    <property type="entry name" value="ACID PHOSPHATASE TYPE 7"/>
    <property type="match status" value="1"/>
</dbReference>
<keyword evidence="2" id="KW-0472">Membrane</keyword>
<dbReference type="Pfam" id="PF16656">
    <property type="entry name" value="Pur_ac_phosph_N"/>
    <property type="match status" value="1"/>
</dbReference>
<dbReference type="AlphaFoldDB" id="A0A9D1MIP5"/>
<dbReference type="PANTHER" id="PTHR45867">
    <property type="entry name" value="PURPLE ACID PHOSPHATASE"/>
    <property type="match status" value="1"/>
</dbReference>
<reference evidence="5" key="2">
    <citation type="journal article" date="2021" name="PeerJ">
        <title>Extensive microbial diversity within the chicken gut microbiome revealed by metagenomics and culture.</title>
        <authorList>
            <person name="Gilroy R."/>
            <person name="Ravi A."/>
            <person name="Getino M."/>
            <person name="Pursley I."/>
            <person name="Horton D.L."/>
            <person name="Alikhan N.F."/>
            <person name="Baker D."/>
            <person name="Gharbi K."/>
            <person name="Hall N."/>
            <person name="Watson M."/>
            <person name="Adriaenssens E.M."/>
            <person name="Foster-Nyarko E."/>
            <person name="Jarju S."/>
            <person name="Secka A."/>
            <person name="Antonio M."/>
            <person name="Oren A."/>
            <person name="Chaudhuri R.R."/>
            <person name="La Ragione R."/>
            <person name="Hildebrand F."/>
            <person name="Pallen M.J."/>
        </authorList>
    </citation>
    <scope>NUCLEOTIDE SEQUENCE</scope>
    <source>
        <strain evidence="5">18911</strain>
    </source>
</reference>
<dbReference type="GO" id="GO:0046872">
    <property type="term" value="F:metal ion binding"/>
    <property type="evidence" value="ECO:0007669"/>
    <property type="project" value="InterPro"/>
</dbReference>
<evidence type="ECO:0000259" key="4">
    <source>
        <dbReference type="Pfam" id="PF16656"/>
    </source>
</evidence>
<dbReference type="Proteomes" id="UP000824094">
    <property type="component" value="Unassembled WGS sequence"/>
</dbReference>
<dbReference type="InterPro" id="IPR003961">
    <property type="entry name" value="FN3_dom"/>
</dbReference>
<evidence type="ECO:0000256" key="1">
    <source>
        <dbReference type="ARBA" id="ARBA00022729"/>
    </source>
</evidence>
<evidence type="ECO:0000256" key="2">
    <source>
        <dbReference type="SAM" id="Phobius"/>
    </source>
</evidence>
<proteinExistence type="predicted"/>
<dbReference type="InterPro" id="IPR029052">
    <property type="entry name" value="Metallo-depent_PP-like"/>
</dbReference>
<name>A0A9D1MIP5_9FIRM</name>
<keyword evidence="2" id="KW-0812">Transmembrane</keyword>